<proteinExistence type="predicted"/>
<name>A0A6M0K0I0_9GAMM</name>
<accession>A0A6M0K0I0</accession>
<keyword evidence="3 5" id="KW-0597">Phosphoprotein</keyword>
<dbReference type="InterPro" id="IPR001789">
    <property type="entry name" value="Sig_transdc_resp-reg_receiver"/>
</dbReference>
<feature type="modified residue" description="4-aspartylphosphate" evidence="5">
    <location>
        <position position="56"/>
    </location>
</feature>
<dbReference type="SUPFAM" id="SSF55874">
    <property type="entry name" value="ATPase domain of HSP90 chaperone/DNA topoisomerase II/histidine kinase"/>
    <property type="match status" value="1"/>
</dbReference>
<evidence type="ECO:0000259" key="6">
    <source>
        <dbReference type="PROSITE" id="PS50110"/>
    </source>
</evidence>
<dbReference type="PANTHER" id="PTHR45339:SF1">
    <property type="entry name" value="HYBRID SIGNAL TRANSDUCTION HISTIDINE KINASE J"/>
    <property type="match status" value="1"/>
</dbReference>
<evidence type="ECO:0000313" key="8">
    <source>
        <dbReference type="Proteomes" id="UP000483379"/>
    </source>
</evidence>
<dbReference type="PANTHER" id="PTHR45339">
    <property type="entry name" value="HYBRID SIGNAL TRANSDUCTION HISTIDINE KINASE J"/>
    <property type="match status" value="1"/>
</dbReference>
<dbReference type="GO" id="GO:0004673">
    <property type="term" value="F:protein histidine kinase activity"/>
    <property type="evidence" value="ECO:0007669"/>
    <property type="project" value="UniProtKB-EC"/>
</dbReference>
<evidence type="ECO:0000256" key="5">
    <source>
        <dbReference type="PROSITE-ProRule" id="PRU00169"/>
    </source>
</evidence>
<organism evidence="7 8">
    <name type="scientific">Thiorhodococcus minor</name>
    <dbReference type="NCBI Taxonomy" id="57489"/>
    <lineage>
        <taxon>Bacteria</taxon>
        <taxon>Pseudomonadati</taxon>
        <taxon>Pseudomonadota</taxon>
        <taxon>Gammaproteobacteria</taxon>
        <taxon>Chromatiales</taxon>
        <taxon>Chromatiaceae</taxon>
        <taxon>Thiorhodococcus</taxon>
    </lineage>
</organism>
<comment type="catalytic activity">
    <reaction evidence="1">
        <text>ATP + protein L-histidine = ADP + protein N-phospho-L-histidine.</text>
        <dbReference type="EC" id="2.7.13.3"/>
    </reaction>
</comment>
<dbReference type="PRINTS" id="PR00344">
    <property type="entry name" value="BCTRLSENSOR"/>
</dbReference>
<comment type="caution">
    <text evidence="7">The sequence shown here is derived from an EMBL/GenBank/DDBJ whole genome shotgun (WGS) entry which is preliminary data.</text>
</comment>
<evidence type="ECO:0000256" key="3">
    <source>
        <dbReference type="ARBA" id="ARBA00022553"/>
    </source>
</evidence>
<gene>
    <name evidence="7" type="ORF">G3446_11120</name>
</gene>
<evidence type="ECO:0000256" key="1">
    <source>
        <dbReference type="ARBA" id="ARBA00000085"/>
    </source>
</evidence>
<dbReference type="Gene3D" id="3.30.565.10">
    <property type="entry name" value="Histidine kinase-like ATPase, C-terminal domain"/>
    <property type="match status" value="1"/>
</dbReference>
<dbReference type="InterPro" id="IPR004358">
    <property type="entry name" value="Sig_transdc_His_kin-like_C"/>
</dbReference>
<dbReference type="InterPro" id="IPR003594">
    <property type="entry name" value="HATPase_dom"/>
</dbReference>
<dbReference type="EC" id="2.7.13.3" evidence="2"/>
<evidence type="ECO:0000256" key="4">
    <source>
        <dbReference type="ARBA" id="ARBA00023012"/>
    </source>
</evidence>
<dbReference type="Pfam" id="PF02518">
    <property type="entry name" value="HATPase_c"/>
    <property type="match status" value="1"/>
</dbReference>
<dbReference type="GO" id="GO:0000160">
    <property type="term" value="P:phosphorelay signal transduction system"/>
    <property type="evidence" value="ECO:0007669"/>
    <property type="project" value="UniProtKB-KW"/>
</dbReference>
<protein>
    <recommendedName>
        <fullName evidence="2">histidine kinase</fullName>
        <ecNumber evidence="2">2.7.13.3</ecNumber>
    </recommendedName>
</protein>
<dbReference type="Proteomes" id="UP000483379">
    <property type="component" value="Unassembled WGS sequence"/>
</dbReference>
<dbReference type="PROSITE" id="PS50110">
    <property type="entry name" value="RESPONSE_REGULATORY"/>
    <property type="match status" value="1"/>
</dbReference>
<sequence>MLPRLFSAFEQGDQSTTRQYGGTGLGLAITRRLARLMGGEAVEQVRVGEYPLILLDIGMPRMAGLEAARVIRTMPHARNQPI</sequence>
<keyword evidence="4" id="KW-0902">Two-component regulatory system</keyword>
<feature type="domain" description="Response regulatory" evidence="6">
    <location>
        <begin position="1"/>
        <end position="82"/>
    </location>
</feature>
<keyword evidence="8" id="KW-1185">Reference proteome</keyword>
<dbReference type="AlphaFoldDB" id="A0A6M0K0I0"/>
<dbReference type="InterPro" id="IPR036890">
    <property type="entry name" value="HATPase_C_sf"/>
</dbReference>
<reference evidence="7 8" key="1">
    <citation type="submission" date="2020-02" db="EMBL/GenBank/DDBJ databases">
        <title>Genome sequences of Thiorhodococcus mannitoliphagus and Thiorhodococcus minor, purple sulfur photosynthetic bacteria in the gammaproteobacterial family, Chromatiaceae.</title>
        <authorList>
            <person name="Aviles F.A."/>
            <person name="Meyer T.E."/>
            <person name="Kyndt J.A."/>
        </authorList>
    </citation>
    <scope>NUCLEOTIDE SEQUENCE [LARGE SCALE GENOMIC DNA]</scope>
    <source>
        <strain evidence="7 8">DSM 11518</strain>
    </source>
</reference>
<dbReference type="EMBL" id="JAAIJQ010000028">
    <property type="protein sequence ID" value="NEV62433.1"/>
    <property type="molecule type" value="Genomic_DNA"/>
</dbReference>
<dbReference type="RefSeq" id="WP_164452903.1">
    <property type="nucleotide sequence ID" value="NZ_JAAIJQ010000028.1"/>
</dbReference>
<evidence type="ECO:0000256" key="2">
    <source>
        <dbReference type="ARBA" id="ARBA00012438"/>
    </source>
</evidence>
<evidence type="ECO:0000313" key="7">
    <source>
        <dbReference type="EMBL" id="NEV62433.1"/>
    </source>
</evidence>